<gene>
    <name evidence="2" type="ORF">AMS68_006025</name>
</gene>
<dbReference type="InterPro" id="IPR011722">
    <property type="entry name" value="Hemimethylated_DNA-bd_dom"/>
</dbReference>
<organism evidence="2 3">
    <name type="scientific">Peltaster fructicola</name>
    <dbReference type="NCBI Taxonomy" id="286661"/>
    <lineage>
        <taxon>Eukaryota</taxon>
        <taxon>Fungi</taxon>
        <taxon>Dikarya</taxon>
        <taxon>Ascomycota</taxon>
        <taxon>Pezizomycotina</taxon>
        <taxon>Dothideomycetes</taxon>
        <taxon>Dothideomycetes incertae sedis</taxon>
        <taxon>Peltaster</taxon>
    </lineage>
</organism>
<dbReference type="Gene3D" id="2.30.30.390">
    <property type="entry name" value="Hemimethylated DNA-binding domain"/>
    <property type="match status" value="1"/>
</dbReference>
<dbReference type="InterPro" id="IPR032698">
    <property type="entry name" value="SirB1_N"/>
</dbReference>
<dbReference type="SMART" id="SM00992">
    <property type="entry name" value="YccV-like"/>
    <property type="match status" value="1"/>
</dbReference>
<dbReference type="PANTHER" id="PTHR31350">
    <property type="entry name" value="SI:DKEY-261L7.2"/>
    <property type="match status" value="1"/>
</dbReference>
<proteinExistence type="predicted"/>
<dbReference type="GO" id="GO:0003677">
    <property type="term" value="F:DNA binding"/>
    <property type="evidence" value="ECO:0007669"/>
    <property type="project" value="InterPro"/>
</dbReference>
<dbReference type="Pfam" id="PF13369">
    <property type="entry name" value="Transglut_core2"/>
    <property type="match status" value="1"/>
</dbReference>
<dbReference type="EMBL" id="CP051142">
    <property type="protein sequence ID" value="QIX00508.1"/>
    <property type="molecule type" value="Genomic_DNA"/>
</dbReference>
<evidence type="ECO:0000313" key="3">
    <source>
        <dbReference type="Proteomes" id="UP000503462"/>
    </source>
</evidence>
<keyword evidence="3" id="KW-1185">Reference proteome</keyword>
<dbReference type="PANTHER" id="PTHR31350:SF27">
    <property type="entry name" value="HEMIMETHYLATED DNA-BINDING DOMAIN-CONTAINING PROTEIN"/>
    <property type="match status" value="1"/>
</dbReference>
<dbReference type="Proteomes" id="UP000503462">
    <property type="component" value="Chromosome 4"/>
</dbReference>
<dbReference type="SUPFAM" id="SSF141255">
    <property type="entry name" value="YccV-like"/>
    <property type="match status" value="1"/>
</dbReference>
<evidence type="ECO:0000259" key="1">
    <source>
        <dbReference type="SMART" id="SM00992"/>
    </source>
</evidence>
<dbReference type="Pfam" id="PF08755">
    <property type="entry name" value="YccV-like"/>
    <property type="match status" value="1"/>
</dbReference>
<evidence type="ECO:0000313" key="2">
    <source>
        <dbReference type="EMBL" id="QIX00508.1"/>
    </source>
</evidence>
<dbReference type="InterPro" id="IPR036623">
    <property type="entry name" value="Hemimethylated_DNA-bd_sf"/>
</dbReference>
<reference evidence="2 3" key="1">
    <citation type="journal article" date="2016" name="Sci. Rep.">
        <title>Peltaster fructicola genome reveals evolution from an invasive phytopathogen to an ectophytic parasite.</title>
        <authorList>
            <person name="Xu C."/>
            <person name="Chen H."/>
            <person name="Gleason M.L."/>
            <person name="Xu J.R."/>
            <person name="Liu H."/>
            <person name="Zhang R."/>
            <person name="Sun G."/>
        </authorList>
    </citation>
    <scope>NUCLEOTIDE SEQUENCE [LARGE SCALE GENOMIC DNA]</scope>
    <source>
        <strain evidence="2 3">LNHT1506</strain>
    </source>
</reference>
<protein>
    <recommendedName>
        <fullName evidence="1">Hemimethylated DNA-binding domain-containing protein</fullName>
    </recommendedName>
</protein>
<accession>A0A6H0Y0Y9</accession>
<dbReference type="AlphaFoldDB" id="A0A6H0Y0Y9"/>
<dbReference type="NCBIfam" id="TIGR02097">
    <property type="entry name" value="yccV"/>
    <property type="match status" value="1"/>
</dbReference>
<dbReference type="OrthoDB" id="28868at2759"/>
<feature type="domain" description="Hemimethylated DNA-binding" evidence="1">
    <location>
        <begin position="432"/>
        <end position="532"/>
    </location>
</feature>
<name>A0A6H0Y0Y9_9PEZI</name>
<sequence>MGWRYWHPEHDISKRIAQPPTQTRWRHLFDLRRKRDEAALATFNAMLLTQQHRQTRIEELTELRYDIKDLMLKLERDTPDHADDVLARRYYARIVRSKIHREMAIKQWDKLSDSRMVALDAALGAYDLFALSGEPADLDDLDSELDRHATAVRQSTPNFDRMSTRQKAIEIATYLRSENLLGNDQLGGYHALRNNYITLALMRTPHRSLPLQSAAIYCGVARRLGVDARPSNFPHHVYVVVQPPRHEDLEGRHKSPDLSEIAHDYMFMDPWRTNLEIDRAQLIATLNQMGTTPAHYTAYLSPATTADTVLRAGRNIVTSVTELRNLPRVAAERRNGNNVDIECAWYSMLWATMIIAYGNRDITLQRQRSCLPYLMEHYQVHFPEDLGLLERYIAPMFVGTEDHETLLHVIDAARRDDNNMKPPSPRSSANAHVTYKVGHHFEHKRYHYKGVIVGWTARCEAREQWIAQMRVNELPRGREQPFYHVLADDKSVRYVAQENIVLLSAVPETKLMEEAGRYFKRWDSEHALFVSNIKDEYPDD</sequence>